<evidence type="ECO:0000313" key="10">
    <source>
        <dbReference type="Proteomes" id="UP000002012"/>
    </source>
</evidence>
<accession>D4H4F3</accession>
<keyword evidence="5" id="KW-0479">Metal-binding</keyword>
<keyword evidence="10" id="KW-1185">Reference proteome</keyword>
<evidence type="ECO:0000259" key="8">
    <source>
        <dbReference type="Pfam" id="PF14537"/>
    </source>
</evidence>
<dbReference type="InParanoid" id="D4H4F3"/>
<keyword evidence="3" id="KW-0813">Transport</keyword>
<keyword evidence="7" id="KW-0408">Iron</keyword>
<evidence type="ECO:0000313" key="9">
    <source>
        <dbReference type="EMBL" id="ADD69282.1"/>
    </source>
</evidence>
<name>D4H4F3_DENA2</name>
<evidence type="ECO:0000256" key="2">
    <source>
        <dbReference type="ARBA" id="ARBA00004196"/>
    </source>
</evidence>
<comment type="cofactor">
    <cofactor evidence="1">
        <name>heme c</name>
        <dbReference type="ChEBI" id="CHEBI:61717"/>
    </cofactor>
</comment>
<evidence type="ECO:0000256" key="6">
    <source>
        <dbReference type="ARBA" id="ARBA00022982"/>
    </source>
</evidence>
<dbReference type="Proteomes" id="UP000002012">
    <property type="component" value="Chromosome"/>
</dbReference>
<gene>
    <name evidence="9" type="ordered locus">Dacet_2522</name>
</gene>
<dbReference type="HOGENOM" id="CLU_1248490_0_0_0"/>
<dbReference type="GO" id="GO:0046872">
    <property type="term" value="F:metal ion binding"/>
    <property type="evidence" value="ECO:0007669"/>
    <property type="project" value="UniProtKB-KW"/>
</dbReference>
<organism evidence="9 10">
    <name type="scientific">Denitrovibrio acetiphilus (strain DSM 12809 / NBRC 114555 / N2460)</name>
    <dbReference type="NCBI Taxonomy" id="522772"/>
    <lineage>
        <taxon>Bacteria</taxon>
        <taxon>Pseudomonadati</taxon>
        <taxon>Deferribacterota</taxon>
        <taxon>Deferribacteres</taxon>
        <taxon>Deferribacterales</taxon>
        <taxon>Geovibrionaceae</taxon>
        <taxon>Denitrovibrio</taxon>
    </lineage>
</organism>
<dbReference type="KEGG" id="dap:Dacet_2522"/>
<feature type="domain" description="Tetrahaem cytochrome" evidence="8">
    <location>
        <begin position="140"/>
        <end position="219"/>
    </location>
</feature>
<dbReference type="InterPro" id="IPR036280">
    <property type="entry name" value="Multihaem_cyt_sf"/>
</dbReference>
<dbReference type="GO" id="GO:0030313">
    <property type="term" value="C:cell envelope"/>
    <property type="evidence" value="ECO:0007669"/>
    <property type="project" value="UniProtKB-SubCell"/>
</dbReference>
<evidence type="ECO:0000256" key="7">
    <source>
        <dbReference type="ARBA" id="ARBA00023004"/>
    </source>
</evidence>
<evidence type="ECO:0000256" key="1">
    <source>
        <dbReference type="ARBA" id="ARBA00001926"/>
    </source>
</evidence>
<evidence type="ECO:0000256" key="5">
    <source>
        <dbReference type="ARBA" id="ARBA00022723"/>
    </source>
</evidence>
<proteinExistence type="predicted"/>
<evidence type="ECO:0000256" key="3">
    <source>
        <dbReference type="ARBA" id="ARBA00022448"/>
    </source>
</evidence>
<dbReference type="eggNOG" id="ENOG502ZS85">
    <property type="taxonomic scope" value="Bacteria"/>
</dbReference>
<dbReference type="FunCoup" id="D4H4F3">
    <property type="interactions" value="8"/>
</dbReference>
<dbReference type="Gene3D" id="1.10.1130.10">
    <property type="entry name" value="Flavocytochrome C3, Chain A"/>
    <property type="match status" value="2"/>
</dbReference>
<dbReference type="EMBL" id="CP001968">
    <property type="protein sequence ID" value="ADD69282.1"/>
    <property type="molecule type" value="Genomic_DNA"/>
</dbReference>
<reference evidence="9 10" key="1">
    <citation type="journal article" date="2010" name="Stand. Genomic Sci.">
        <title>Complete genome sequence of Denitrovibrio acetiphilus type strain (N2460).</title>
        <authorList>
            <person name="Kiss H."/>
            <person name="Lang E."/>
            <person name="Lapidus A."/>
            <person name="Copeland A."/>
            <person name="Nolan M."/>
            <person name="Glavina Del Rio T."/>
            <person name="Chen F."/>
            <person name="Lucas S."/>
            <person name="Tice H."/>
            <person name="Cheng J.F."/>
            <person name="Han C."/>
            <person name="Goodwin L."/>
            <person name="Pitluck S."/>
            <person name="Liolios K."/>
            <person name="Pati A."/>
            <person name="Ivanova N."/>
            <person name="Mavromatis K."/>
            <person name="Chen A."/>
            <person name="Palaniappan K."/>
            <person name="Land M."/>
            <person name="Hauser L."/>
            <person name="Chang Y.J."/>
            <person name="Jeffries C.D."/>
            <person name="Detter J.C."/>
            <person name="Brettin T."/>
            <person name="Spring S."/>
            <person name="Rohde M."/>
            <person name="Goker M."/>
            <person name="Woyke T."/>
            <person name="Bristow J."/>
            <person name="Eisen J.A."/>
            <person name="Markowitz V."/>
            <person name="Hugenholtz P."/>
            <person name="Kyrpides N.C."/>
            <person name="Klenk H.P."/>
        </authorList>
    </citation>
    <scope>NUCLEOTIDE SEQUENCE [LARGE SCALE GENOMIC DNA]</scope>
    <source>
        <strain evidence="10">DSM 12809 / NBRC 114555 / N2460</strain>
    </source>
</reference>
<dbReference type="SUPFAM" id="SSF48695">
    <property type="entry name" value="Multiheme cytochromes"/>
    <property type="match status" value="1"/>
</dbReference>
<dbReference type="AlphaFoldDB" id="D4H4F3"/>
<keyword evidence="4" id="KW-0349">Heme</keyword>
<dbReference type="Pfam" id="PF14537">
    <property type="entry name" value="Cytochrom_c3_2"/>
    <property type="match status" value="1"/>
</dbReference>
<protein>
    <recommendedName>
        <fullName evidence="8">Tetrahaem cytochrome domain-containing protein</fullName>
    </recommendedName>
</protein>
<dbReference type="PaxDb" id="522772-Dacet_2522"/>
<dbReference type="STRING" id="522772.Dacet_2522"/>
<sequence length="227" mass="24842">MTYMAVVGFTPTAFTTGAIMKIILLTAVMCIAAMCFAEQVCLECHQSVNVLPSEHEKVNFQVAACTECHVKEDVLQADPFAAGMHIKHAGEAECNVCHVMQGASPFGLQKGRIGEPTEELELITEKVVHWQTSQDLDNRHAKAEVFCNGCHGIALPEFASEVSNVTCLGCHGELKALQKKTESAEHKDMNPHKSHLGDIACTVCHHIHTEQTAYCVNCHPKFTITMP</sequence>
<comment type="subcellular location">
    <subcellularLocation>
        <location evidence="2">Cell envelope</location>
    </subcellularLocation>
</comment>
<dbReference type="InterPro" id="IPR012286">
    <property type="entry name" value="Tetrahaem_cytochrome"/>
</dbReference>
<evidence type="ECO:0000256" key="4">
    <source>
        <dbReference type="ARBA" id="ARBA00022617"/>
    </source>
</evidence>
<keyword evidence="6" id="KW-0249">Electron transport</keyword>